<evidence type="ECO:0000256" key="4">
    <source>
        <dbReference type="ARBA" id="ARBA00022759"/>
    </source>
</evidence>
<keyword evidence="3" id="KW-0540">Nuclease</keyword>
<evidence type="ECO:0000256" key="2">
    <source>
        <dbReference type="ARBA" id="ARBA00022695"/>
    </source>
</evidence>
<dbReference type="AlphaFoldDB" id="A0A7L2D1X8"/>
<dbReference type="PANTHER" id="PTHR41694">
    <property type="entry name" value="ENDOGENOUS RETROVIRUS GROUP K MEMBER POL PROTEIN"/>
    <property type="match status" value="1"/>
</dbReference>
<reference evidence="8 9" key="1">
    <citation type="submission" date="2019-09" db="EMBL/GenBank/DDBJ databases">
        <title>Bird 10,000 Genomes (B10K) Project - Family phase.</title>
        <authorList>
            <person name="Zhang G."/>
        </authorList>
    </citation>
    <scope>NUCLEOTIDE SEQUENCE [LARGE SCALE GENOMIC DNA]</scope>
    <source>
        <strain evidence="8">B10K-DU-001-17</strain>
        <tissue evidence="8">Muscle</tissue>
    </source>
</reference>
<dbReference type="GO" id="GO:0003964">
    <property type="term" value="F:RNA-directed DNA polymerase activity"/>
    <property type="evidence" value="ECO:0007669"/>
    <property type="project" value="UniProtKB-KW"/>
</dbReference>
<keyword evidence="5" id="KW-0378">Hydrolase</keyword>
<organism evidence="8 9">
    <name type="scientific">Catharus fuscescens</name>
    <name type="common">Veery</name>
    <name type="synonym">Turdus fuscescens</name>
    <dbReference type="NCBI Taxonomy" id="159581"/>
    <lineage>
        <taxon>Eukaryota</taxon>
        <taxon>Metazoa</taxon>
        <taxon>Chordata</taxon>
        <taxon>Craniata</taxon>
        <taxon>Vertebrata</taxon>
        <taxon>Euteleostomi</taxon>
        <taxon>Archelosauria</taxon>
        <taxon>Archosauria</taxon>
        <taxon>Dinosauria</taxon>
        <taxon>Saurischia</taxon>
        <taxon>Theropoda</taxon>
        <taxon>Coelurosauria</taxon>
        <taxon>Aves</taxon>
        <taxon>Neognathae</taxon>
        <taxon>Neoaves</taxon>
        <taxon>Telluraves</taxon>
        <taxon>Australaves</taxon>
        <taxon>Passeriformes</taxon>
        <taxon>Turdidae</taxon>
        <taxon>Catharus</taxon>
    </lineage>
</organism>
<evidence type="ECO:0000256" key="5">
    <source>
        <dbReference type="ARBA" id="ARBA00022801"/>
    </source>
</evidence>
<dbReference type="Proteomes" id="UP000519684">
    <property type="component" value="Unassembled WGS sequence"/>
</dbReference>
<dbReference type="GO" id="GO:0035613">
    <property type="term" value="F:RNA stem-loop binding"/>
    <property type="evidence" value="ECO:0007669"/>
    <property type="project" value="TreeGrafter"/>
</dbReference>
<dbReference type="InterPro" id="IPR001584">
    <property type="entry name" value="Integrase_cat-core"/>
</dbReference>
<accession>A0A7L2D1X8</accession>
<dbReference type="InterPro" id="IPR036397">
    <property type="entry name" value="RNaseH_sf"/>
</dbReference>
<dbReference type="PANTHER" id="PTHR41694:SF3">
    <property type="entry name" value="RNA-DIRECTED DNA POLYMERASE-RELATED"/>
    <property type="match status" value="1"/>
</dbReference>
<sequence>IHVIRHLSVYFAVMRVPKEIKPDNGPAYRSQKVGRFMQRWGVKHTTGIPHESTGQAIIARAHHT</sequence>
<feature type="non-terminal residue" evidence="8">
    <location>
        <position position="64"/>
    </location>
</feature>
<feature type="domain" description="Integrase catalytic" evidence="7">
    <location>
        <begin position="1"/>
        <end position="64"/>
    </location>
</feature>
<keyword evidence="6" id="KW-0695">RNA-directed DNA polymerase</keyword>
<keyword evidence="9" id="KW-1185">Reference proteome</keyword>
<dbReference type="Gene3D" id="3.30.420.10">
    <property type="entry name" value="Ribonuclease H-like superfamily/Ribonuclease H"/>
    <property type="match status" value="1"/>
</dbReference>
<evidence type="ECO:0000256" key="6">
    <source>
        <dbReference type="ARBA" id="ARBA00022918"/>
    </source>
</evidence>
<proteinExistence type="predicted"/>
<evidence type="ECO:0000313" key="9">
    <source>
        <dbReference type="Proteomes" id="UP000519684"/>
    </source>
</evidence>
<gene>
    <name evidence="8" type="primary">Ervk19_1</name>
    <name evidence="8" type="ORF">CATFUS_R15610</name>
</gene>
<evidence type="ECO:0000256" key="1">
    <source>
        <dbReference type="ARBA" id="ARBA00022679"/>
    </source>
</evidence>
<keyword evidence="4" id="KW-0255">Endonuclease</keyword>
<evidence type="ECO:0000313" key="8">
    <source>
        <dbReference type="EMBL" id="NXQ43658.1"/>
    </source>
</evidence>
<feature type="non-terminal residue" evidence="8">
    <location>
        <position position="1"/>
    </location>
</feature>
<keyword evidence="1" id="KW-0808">Transferase</keyword>
<dbReference type="GO" id="GO:0015074">
    <property type="term" value="P:DNA integration"/>
    <property type="evidence" value="ECO:0007669"/>
    <property type="project" value="InterPro"/>
</dbReference>
<comment type="caution">
    <text evidence="8">The sequence shown here is derived from an EMBL/GenBank/DDBJ whole genome shotgun (WGS) entry which is preliminary data.</text>
</comment>
<dbReference type="EMBL" id="VWYD01014164">
    <property type="protein sequence ID" value="NXQ43658.1"/>
    <property type="molecule type" value="Genomic_DNA"/>
</dbReference>
<dbReference type="InterPro" id="IPR012337">
    <property type="entry name" value="RNaseH-like_sf"/>
</dbReference>
<evidence type="ECO:0000259" key="7">
    <source>
        <dbReference type="PROSITE" id="PS50994"/>
    </source>
</evidence>
<dbReference type="SUPFAM" id="SSF53098">
    <property type="entry name" value="Ribonuclease H-like"/>
    <property type="match status" value="1"/>
</dbReference>
<protein>
    <submittedName>
        <fullName evidence="8">POK19 protein</fullName>
    </submittedName>
</protein>
<dbReference type="PROSITE" id="PS50994">
    <property type="entry name" value="INTEGRASE"/>
    <property type="match status" value="1"/>
</dbReference>
<evidence type="ECO:0000256" key="3">
    <source>
        <dbReference type="ARBA" id="ARBA00022722"/>
    </source>
</evidence>
<keyword evidence="2" id="KW-0548">Nucleotidyltransferase</keyword>
<dbReference type="GO" id="GO:0004519">
    <property type="term" value="F:endonuclease activity"/>
    <property type="evidence" value="ECO:0007669"/>
    <property type="project" value="UniProtKB-KW"/>
</dbReference>
<name>A0A7L2D1X8_CATFU</name>
<dbReference type="GO" id="GO:0016787">
    <property type="term" value="F:hydrolase activity"/>
    <property type="evidence" value="ECO:0007669"/>
    <property type="project" value="UniProtKB-KW"/>
</dbReference>